<keyword evidence="1" id="KW-0812">Transmembrane</keyword>
<keyword evidence="4" id="KW-1185">Reference proteome</keyword>
<proteinExistence type="predicted"/>
<dbReference type="InterPro" id="IPR029044">
    <property type="entry name" value="Nucleotide-diphossugar_trans"/>
</dbReference>
<feature type="transmembrane region" description="Helical" evidence="1">
    <location>
        <begin position="6"/>
        <end position="29"/>
    </location>
</feature>
<organism evidence="3 4">
    <name type="scientific">Aporhodopirellula rubra</name>
    <dbReference type="NCBI Taxonomy" id="980271"/>
    <lineage>
        <taxon>Bacteria</taxon>
        <taxon>Pseudomonadati</taxon>
        <taxon>Planctomycetota</taxon>
        <taxon>Planctomycetia</taxon>
        <taxon>Pirellulales</taxon>
        <taxon>Pirellulaceae</taxon>
        <taxon>Aporhodopirellula</taxon>
    </lineage>
</organism>
<dbReference type="GO" id="GO:0016740">
    <property type="term" value="F:transferase activity"/>
    <property type="evidence" value="ECO:0007669"/>
    <property type="project" value="UniProtKB-KW"/>
</dbReference>
<comment type="caution">
    <text evidence="3">The sequence shown here is derived from an EMBL/GenBank/DDBJ whole genome shotgun (WGS) entry which is preliminary data.</text>
</comment>
<dbReference type="Proteomes" id="UP000536179">
    <property type="component" value="Unassembled WGS sequence"/>
</dbReference>
<dbReference type="PANTHER" id="PTHR43646">
    <property type="entry name" value="GLYCOSYLTRANSFERASE"/>
    <property type="match status" value="1"/>
</dbReference>
<dbReference type="EMBL" id="JACHXU010000024">
    <property type="protein sequence ID" value="MBB3209447.1"/>
    <property type="molecule type" value="Genomic_DNA"/>
</dbReference>
<keyword evidence="1" id="KW-1133">Transmembrane helix</keyword>
<feature type="transmembrane region" description="Helical" evidence="1">
    <location>
        <begin position="329"/>
        <end position="350"/>
    </location>
</feature>
<evidence type="ECO:0000256" key="1">
    <source>
        <dbReference type="SAM" id="Phobius"/>
    </source>
</evidence>
<dbReference type="SUPFAM" id="SSF53448">
    <property type="entry name" value="Nucleotide-diphospho-sugar transferases"/>
    <property type="match status" value="1"/>
</dbReference>
<dbReference type="PANTHER" id="PTHR43646:SF3">
    <property type="entry name" value="SLR1566 PROTEIN"/>
    <property type="match status" value="1"/>
</dbReference>
<reference evidence="3 4" key="1">
    <citation type="submission" date="2020-08" db="EMBL/GenBank/DDBJ databases">
        <title>Genomic Encyclopedia of Type Strains, Phase III (KMG-III): the genomes of soil and plant-associated and newly described type strains.</title>
        <authorList>
            <person name="Whitman W."/>
        </authorList>
    </citation>
    <scope>NUCLEOTIDE SEQUENCE [LARGE SCALE GENOMIC DNA]</scope>
    <source>
        <strain evidence="3 4">CECT 8075</strain>
    </source>
</reference>
<name>A0A7W5E509_9BACT</name>
<dbReference type="Gene3D" id="3.90.550.10">
    <property type="entry name" value="Spore Coat Polysaccharide Biosynthesis Protein SpsA, Chain A"/>
    <property type="match status" value="1"/>
</dbReference>
<sequence>MDNWFVFLMLWVLPTLSFLLAFIASIMFAGNLPQFTRWRGGQLSPEDEQPAVSVLIPARDEEAGIRQSVQSVLDNAGVTLEVVVLDDGSTDATAHIVRSMSDEDPRVRLLDGIDLPDGWNGKQHACYRLSHAAQYDLFLFLDADVRLTPTALQQLARRQAQSIQSANTLDTPISLLSAFPHQETGTLLEKLLIPMMHYILLCYLPFSRMRSSVHPAYASGCGQLFFTDRDSYGRSGTHKAIRATRHDGLRLPMVYREHGMLTDCVDGTGLATCRMYTGPTAVVRGLLKNASEGIANPRLLLPFTVLLGGASVLPYFLLAYALTRQSDTATPFAIGFAILLSLSAIFLSHLPRWVAARKFRQSVIGALLHPLSIAIFLLLQWIAFFNHLTGKQIAWRGRST</sequence>
<keyword evidence="3" id="KW-0808">Transferase</keyword>
<dbReference type="Pfam" id="PF00535">
    <property type="entry name" value="Glycos_transf_2"/>
    <property type="match status" value="1"/>
</dbReference>
<evidence type="ECO:0000313" key="3">
    <source>
        <dbReference type="EMBL" id="MBB3209447.1"/>
    </source>
</evidence>
<evidence type="ECO:0000259" key="2">
    <source>
        <dbReference type="Pfam" id="PF00535"/>
    </source>
</evidence>
<keyword evidence="1" id="KW-0472">Membrane</keyword>
<accession>A0A7W5E509</accession>
<feature type="transmembrane region" description="Helical" evidence="1">
    <location>
        <begin position="362"/>
        <end position="383"/>
    </location>
</feature>
<feature type="domain" description="Glycosyltransferase 2-like" evidence="2">
    <location>
        <begin position="53"/>
        <end position="158"/>
    </location>
</feature>
<dbReference type="InterPro" id="IPR001173">
    <property type="entry name" value="Glyco_trans_2-like"/>
</dbReference>
<evidence type="ECO:0000313" key="4">
    <source>
        <dbReference type="Proteomes" id="UP000536179"/>
    </source>
</evidence>
<feature type="transmembrane region" description="Helical" evidence="1">
    <location>
        <begin position="299"/>
        <end position="323"/>
    </location>
</feature>
<gene>
    <name evidence="3" type="ORF">FHS27_005287</name>
</gene>
<protein>
    <submittedName>
        <fullName evidence="3">Glycosyltransferase involved in cell wall biosynthesis</fullName>
    </submittedName>
</protein>
<dbReference type="AlphaFoldDB" id="A0A7W5E509"/>